<gene>
    <name evidence="2" type="ORF">TH25_22225</name>
</gene>
<sequence length="132" mass="14050">MIDHLGIPVTDHTKAHDFYCAALAPLDISVVMEVTAEQTGDKAHTGFGNHGKPFFWISECDKGTTPPPGIHIAFSAPTRALVDAFYHAALAAGARDNGAPGLRPHYHENYYGAFVLDPDGNNIEAVCHGPAA</sequence>
<dbReference type="Proteomes" id="UP000252517">
    <property type="component" value="Unassembled WGS sequence"/>
</dbReference>
<dbReference type="PANTHER" id="PTHR35006">
    <property type="entry name" value="GLYOXALASE FAMILY PROTEIN (AFU_ORTHOLOGUE AFUA_5G14830)"/>
    <property type="match status" value="1"/>
</dbReference>
<accession>A0A367WRG9</accession>
<dbReference type="RefSeq" id="WP_114090298.1">
    <property type="nucleotide sequence ID" value="NZ_JPWH01000027.1"/>
</dbReference>
<name>A0A367WRG9_9PROT</name>
<dbReference type="InterPro" id="IPR029068">
    <property type="entry name" value="Glyas_Bleomycin-R_OHBP_Dase"/>
</dbReference>
<evidence type="ECO:0000313" key="3">
    <source>
        <dbReference type="Proteomes" id="UP000252517"/>
    </source>
</evidence>
<feature type="domain" description="VOC" evidence="1">
    <location>
        <begin position="1"/>
        <end position="128"/>
    </location>
</feature>
<dbReference type="CDD" id="cd07262">
    <property type="entry name" value="VOC_like"/>
    <property type="match status" value="1"/>
</dbReference>
<dbReference type="AlphaFoldDB" id="A0A367WRG9"/>
<dbReference type="EMBL" id="JPWH01000027">
    <property type="protein sequence ID" value="RCK43151.1"/>
    <property type="molecule type" value="Genomic_DNA"/>
</dbReference>
<proteinExistence type="predicted"/>
<organism evidence="2 3">
    <name type="scientific">Thalassospira profundimaris</name>
    <dbReference type="NCBI Taxonomy" id="502049"/>
    <lineage>
        <taxon>Bacteria</taxon>
        <taxon>Pseudomonadati</taxon>
        <taxon>Pseudomonadota</taxon>
        <taxon>Alphaproteobacteria</taxon>
        <taxon>Rhodospirillales</taxon>
        <taxon>Thalassospiraceae</taxon>
        <taxon>Thalassospira</taxon>
    </lineage>
</organism>
<dbReference type="SUPFAM" id="SSF54593">
    <property type="entry name" value="Glyoxalase/Bleomycin resistance protein/Dihydroxybiphenyl dioxygenase"/>
    <property type="match status" value="1"/>
</dbReference>
<protein>
    <submittedName>
        <fullName evidence="2">Glyoxalase</fullName>
    </submittedName>
</protein>
<dbReference type="PANTHER" id="PTHR35006:SF2">
    <property type="entry name" value="GLYOXALASE FAMILY PROTEIN (AFU_ORTHOLOGUE AFUA_5G14830)"/>
    <property type="match status" value="1"/>
</dbReference>
<evidence type="ECO:0000259" key="1">
    <source>
        <dbReference type="PROSITE" id="PS51819"/>
    </source>
</evidence>
<dbReference type="InterPro" id="IPR004360">
    <property type="entry name" value="Glyas_Fos-R_dOase_dom"/>
</dbReference>
<evidence type="ECO:0000313" key="2">
    <source>
        <dbReference type="EMBL" id="RCK43151.1"/>
    </source>
</evidence>
<dbReference type="PROSITE" id="PS51819">
    <property type="entry name" value="VOC"/>
    <property type="match status" value="1"/>
</dbReference>
<dbReference type="InterPro" id="IPR037523">
    <property type="entry name" value="VOC_core"/>
</dbReference>
<reference evidence="2 3" key="1">
    <citation type="submission" date="2014-07" db="EMBL/GenBank/DDBJ databases">
        <title>Draft genome sequence of Thalassospira profundimaris S25-3-2.</title>
        <authorList>
            <person name="Lai Q."/>
            <person name="Shao Z."/>
        </authorList>
    </citation>
    <scope>NUCLEOTIDE SEQUENCE [LARGE SCALE GENOMIC DNA]</scope>
    <source>
        <strain evidence="2 3">S25-3-2</strain>
    </source>
</reference>
<dbReference type="OrthoDB" id="9807407at2"/>
<comment type="caution">
    <text evidence="2">The sequence shown here is derived from an EMBL/GenBank/DDBJ whole genome shotgun (WGS) entry which is preliminary data.</text>
</comment>
<dbReference type="Pfam" id="PF00903">
    <property type="entry name" value="Glyoxalase"/>
    <property type="match status" value="1"/>
</dbReference>
<dbReference type="Gene3D" id="3.10.180.10">
    <property type="entry name" value="2,3-Dihydroxybiphenyl 1,2-Dioxygenase, domain 1"/>
    <property type="match status" value="1"/>
</dbReference>